<dbReference type="EMBL" id="VSRR010087423">
    <property type="protein sequence ID" value="MPC91344.1"/>
    <property type="molecule type" value="Genomic_DNA"/>
</dbReference>
<comment type="caution">
    <text evidence="1">The sequence shown here is derived from an EMBL/GenBank/DDBJ whole genome shotgun (WGS) entry which is preliminary data.</text>
</comment>
<proteinExistence type="predicted"/>
<reference evidence="1 2" key="1">
    <citation type="submission" date="2019-05" db="EMBL/GenBank/DDBJ databases">
        <title>Another draft genome of Portunus trituberculatus and its Hox gene families provides insights of decapod evolution.</title>
        <authorList>
            <person name="Jeong J.-H."/>
            <person name="Song I."/>
            <person name="Kim S."/>
            <person name="Choi T."/>
            <person name="Kim D."/>
            <person name="Ryu S."/>
            <person name="Kim W."/>
        </authorList>
    </citation>
    <scope>NUCLEOTIDE SEQUENCE [LARGE SCALE GENOMIC DNA]</scope>
    <source>
        <tissue evidence="1">Muscle</tissue>
    </source>
</reference>
<keyword evidence="2" id="KW-1185">Reference proteome</keyword>
<name>A0A5B7JG62_PORTR</name>
<sequence>MSGYSGINVVPVGRLPSSSFLPDSLLSIFSLLSGPFSSPSPTLRLSSPQETRQVTTLFPRDEQLGCSLFPF</sequence>
<protein>
    <submittedName>
        <fullName evidence="1">Uncharacterized protein</fullName>
    </submittedName>
</protein>
<dbReference type="AlphaFoldDB" id="A0A5B7JG62"/>
<dbReference type="Proteomes" id="UP000324222">
    <property type="component" value="Unassembled WGS sequence"/>
</dbReference>
<accession>A0A5B7JG62</accession>
<evidence type="ECO:0000313" key="1">
    <source>
        <dbReference type="EMBL" id="MPC91344.1"/>
    </source>
</evidence>
<organism evidence="1 2">
    <name type="scientific">Portunus trituberculatus</name>
    <name type="common">Swimming crab</name>
    <name type="synonym">Neptunus trituberculatus</name>
    <dbReference type="NCBI Taxonomy" id="210409"/>
    <lineage>
        <taxon>Eukaryota</taxon>
        <taxon>Metazoa</taxon>
        <taxon>Ecdysozoa</taxon>
        <taxon>Arthropoda</taxon>
        <taxon>Crustacea</taxon>
        <taxon>Multicrustacea</taxon>
        <taxon>Malacostraca</taxon>
        <taxon>Eumalacostraca</taxon>
        <taxon>Eucarida</taxon>
        <taxon>Decapoda</taxon>
        <taxon>Pleocyemata</taxon>
        <taxon>Brachyura</taxon>
        <taxon>Eubrachyura</taxon>
        <taxon>Portunoidea</taxon>
        <taxon>Portunidae</taxon>
        <taxon>Portuninae</taxon>
        <taxon>Portunus</taxon>
    </lineage>
</organism>
<evidence type="ECO:0000313" key="2">
    <source>
        <dbReference type="Proteomes" id="UP000324222"/>
    </source>
</evidence>
<gene>
    <name evidence="1" type="ORF">E2C01_086372</name>
</gene>